<dbReference type="GO" id="GO:0008887">
    <property type="term" value="F:glycerate kinase activity"/>
    <property type="evidence" value="ECO:0007669"/>
    <property type="project" value="UniProtKB-EC"/>
</dbReference>
<organism evidence="5 6">
    <name type="scientific">Streptomyces lonegramiae</name>
    <dbReference type="NCBI Taxonomy" id="3075524"/>
    <lineage>
        <taxon>Bacteria</taxon>
        <taxon>Bacillati</taxon>
        <taxon>Actinomycetota</taxon>
        <taxon>Actinomycetes</taxon>
        <taxon>Kitasatosporales</taxon>
        <taxon>Streptomycetaceae</taxon>
        <taxon>Streptomyces</taxon>
    </lineage>
</organism>
<dbReference type="Gene3D" id="3.40.50.10350">
    <property type="entry name" value="Glycerate kinase, domain 1"/>
    <property type="match status" value="1"/>
</dbReference>
<dbReference type="InterPro" id="IPR018197">
    <property type="entry name" value="Glycerate_kinase_RE-like"/>
</dbReference>
<evidence type="ECO:0000256" key="4">
    <source>
        <dbReference type="PIRNR" id="PIRNR006078"/>
    </source>
</evidence>
<evidence type="ECO:0000313" key="6">
    <source>
        <dbReference type="Proteomes" id="UP001180754"/>
    </source>
</evidence>
<dbReference type="RefSeq" id="WP_311729222.1">
    <property type="nucleotide sequence ID" value="NZ_JAVRFD010000028.1"/>
</dbReference>
<dbReference type="EC" id="2.7.1.31" evidence="5"/>
<keyword evidence="3 4" id="KW-0418">Kinase</keyword>
<accession>A0ABU2XV11</accession>
<protein>
    <submittedName>
        <fullName evidence="5">Glycerate kinase</fullName>
        <ecNumber evidence="5">2.7.1.31</ecNumber>
    </submittedName>
</protein>
<dbReference type="InterPro" id="IPR018193">
    <property type="entry name" value="Glyc_kinase_flavodox-like_fold"/>
</dbReference>
<comment type="caution">
    <text evidence="5">The sequence shown here is derived from an EMBL/GenBank/DDBJ whole genome shotgun (WGS) entry which is preliminary data.</text>
</comment>
<comment type="similarity">
    <text evidence="1 4">Belongs to the glycerate kinase type-1 family.</text>
</comment>
<dbReference type="Proteomes" id="UP001180754">
    <property type="component" value="Unassembled WGS sequence"/>
</dbReference>
<dbReference type="SUPFAM" id="SSF110738">
    <property type="entry name" value="Glycerate kinase I"/>
    <property type="match status" value="1"/>
</dbReference>
<reference evidence="5" key="1">
    <citation type="submission" date="2024-05" db="EMBL/GenBank/DDBJ databases">
        <title>30 novel species of actinomycetes from the DSMZ collection.</title>
        <authorList>
            <person name="Nouioui I."/>
        </authorList>
    </citation>
    <scope>NUCLEOTIDE SEQUENCE</scope>
    <source>
        <strain evidence="5">DSM 41529</strain>
    </source>
</reference>
<dbReference type="Gene3D" id="3.90.1510.10">
    <property type="entry name" value="Glycerate kinase, domain 2"/>
    <property type="match status" value="1"/>
</dbReference>
<proteinExistence type="inferred from homology"/>
<name>A0ABU2XV11_9ACTN</name>
<keyword evidence="6" id="KW-1185">Reference proteome</keyword>
<dbReference type="InterPro" id="IPR036129">
    <property type="entry name" value="Glycerate_kinase_sf"/>
</dbReference>
<evidence type="ECO:0000256" key="3">
    <source>
        <dbReference type="ARBA" id="ARBA00022777"/>
    </source>
</evidence>
<keyword evidence="2 4" id="KW-0808">Transferase</keyword>
<evidence type="ECO:0000256" key="1">
    <source>
        <dbReference type="ARBA" id="ARBA00006284"/>
    </source>
</evidence>
<gene>
    <name evidence="5" type="ORF">RND15_39115</name>
</gene>
<evidence type="ECO:0000313" key="5">
    <source>
        <dbReference type="EMBL" id="MDT0548653.1"/>
    </source>
</evidence>
<dbReference type="PANTHER" id="PTHR21599">
    <property type="entry name" value="GLYCERATE KINASE"/>
    <property type="match status" value="1"/>
</dbReference>
<sequence length="332" mass="33736">MKVVVAPDSFKGTYTALQVATAIGRGLAQTPAVPVLVPVADGGEGTVAVLAEPLGLRHRAVPARNPWGAECEGTVALAPSGAAYIELAQVCGINAPHEGSRDPVTADTYGVGMLMADAARQGATEIVVAAGGSATSDGGFGALRAIEERGGLRGTPVTVLTDVTTPYAEAARVFGPQKGADAGQAAALTLRLHHRARLLRRDPTYVPRTGAAGGFAGAMWAQFEAELVSGADYVLNALSFDDRLADAEAVVVGEGRLDVQSSQGKIVSAVLARSAGIACFAVAGSVGADLGPLRGEFMEIIVASDEAAMEAAGRAIGQRLRVRQGTGRQALG</sequence>
<dbReference type="PIRSF" id="PIRSF006078">
    <property type="entry name" value="GlxK"/>
    <property type="match status" value="1"/>
</dbReference>
<evidence type="ECO:0000256" key="2">
    <source>
        <dbReference type="ARBA" id="ARBA00022679"/>
    </source>
</evidence>
<dbReference type="InterPro" id="IPR004381">
    <property type="entry name" value="Glycerate_kinase"/>
</dbReference>
<dbReference type="Pfam" id="PF02595">
    <property type="entry name" value="Gly_kinase"/>
    <property type="match status" value="2"/>
</dbReference>
<dbReference type="PANTHER" id="PTHR21599:SF0">
    <property type="entry name" value="GLYCERATE KINASE"/>
    <property type="match status" value="1"/>
</dbReference>
<dbReference type="EMBL" id="JAVRFD010000028">
    <property type="protein sequence ID" value="MDT0548653.1"/>
    <property type="molecule type" value="Genomic_DNA"/>
</dbReference>